<evidence type="ECO:0000256" key="3">
    <source>
        <dbReference type="ARBA" id="ARBA00022692"/>
    </source>
</evidence>
<keyword evidence="8" id="KW-1185">Reference proteome</keyword>
<dbReference type="PIRSF" id="PIRSF006324">
    <property type="entry name" value="LeuE"/>
    <property type="match status" value="1"/>
</dbReference>
<feature type="transmembrane region" description="Helical" evidence="6">
    <location>
        <begin position="149"/>
        <end position="175"/>
    </location>
</feature>
<name>A0ABW0QAM4_9BURK</name>
<proteinExistence type="predicted"/>
<evidence type="ECO:0000313" key="8">
    <source>
        <dbReference type="Proteomes" id="UP001596084"/>
    </source>
</evidence>
<feature type="transmembrane region" description="Helical" evidence="6">
    <location>
        <begin position="187"/>
        <end position="205"/>
    </location>
</feature>
<evidence type="ECO:0000313" key="7">
    <source>
        <dbReference type="EMBL" id="MFC5521896.1"/>
    </source>
</evidence>
<organism evidence="7 8">
    <name type="scientific">Polaromonas jejuensis</name>
    <dbReference type="NCBI Taxonomy" id="457502"/>
    <lineage>
        <taxon>Bacteria</taxon>
        <taxon>Pseudomonadati</taxon>
        <taxon>Pseudomonadota</taxon>
        <taxon>Betaproteobacteria</taxon>
        <taxon>Burkholderiales</taxon>
        <taxon>Comamonadaceae</taxon>
        <taxon>Polaromonas</taxon>
    </lineage>
</organism>
<dbReference type="EMBL" id="JBHSMX010000020">
    <property type="protein sequence ID" value="MFC5521896.1"/>
    <property type="molecule type" value="Genomic_DNA"/>
</dbReference>
<dbReference type="Pfam" id="PF01810">
    <property type="entry name" value="LysE"/>
    <property type="match status" value="1"/>
</dbReference>
<feature type="transmembrane region" description="Helical" evidence="6">
    <location>
        <begin position="6"/>
        <end position="27"/>
    </location>
</feature>
<evidence type="ECO:0000256" key="2">
    <source>
        <dbReference type="ARBA" id="ARBA00022475"/>
    </source>
</evidence>
<sequence length="208" mass="21693">MPTPETLLAFFGVSVLLGLSPGPDNLFVLLQSALQGRRAGFFVVLGLCTGLLFHTAAVALGLATVFAASATAFTVLKLAGAAYLAYMAWQAFRAPVGGAASTGVPALSNAQMYRRGVVMNLSNPKVVIFFLAFLPQFVNPARGSVGLQILGLGLVFILATLLTFGAIAWFAASLGQAFQRSARAQRALNWAAGSVFLGLAARLALSER</sequence>
<evidence type="ECO:0000256" key="1">
    <source>
        <dbReference type="ARBA" id="ARBA00004651"/>
    </source>
</evidence>
<feature type="transmembrane region" description="Helical" evidence="6">
    <location>
        <begin position="66"/>
        <end position="86"/>
    </location>
</feature>
<keyword evidence="4 6" id="KW-1133">Transmembrane helix</keyword>
<comment type="caution">
    <text evidence="7">The sequence shown here is derived from an EMBL/GenBank/DDBJ whole genome shotgun (WGS) entry which is preliminary data.</text>
</comment>
<keyword evidence="5 6" id="KW-0472">Membrane</keyword>
<keyword evidence="3 6" id="KW-0812">Transmembrane</keyword>
<evidence type="ECO:0000256" key="5">
    <source>
        <dbReference type="ARBA" id="ARBA00023136"/>
    </source>
</evidence>
<comment type="subcellular location">
    <subcellularLocation>
        <location evidence="1">Cell membrane</location>
        <topology evidence="1">Multi-pass membrane protein</topology>
    </subcellularLocation>
</comment>
<evidence type="ECO:0000256" key="4">
    <source>
        <dbReference type="ARBA" id="ARBA00022989"/>
    </source>
</evidence>
<dbReference type="RefSeq" id="WP_068834444.1">
    <property type="nucleotide sequence ID" value="NZ_JBHSMX010000020.1"/>
</dbReference>
<accession>A0ABW0QAM4</accession>
<feature type="transmembrane region" description="Helical" evidence="6">
    <location>
        <begin position="117"/>
        <end position="137"/>
    </location>
</feature>
<reference evidence="8" key="1">
    <citation type="journal article" date="2019" name="Int. J. Syst. Evol. Microbiol.">
        <title>The Global Catalogue of Microorganisms (GCM) 10K type strain sequencing project: providing services to taxonomists for standard genome sequencing and annotation.</title>
        <authorList>
            <consortium name="The Broad Institute Genomics Platform"/>
            <consortium name="The Broad Institute Genome Sequencing Center for Infectious Disease"/>
            <person name="Wu L."/>
            <person name="Ma J."/>
        </authorList>
    </citation>
    <scope>NUCLEOTIDE SEQUENCE [LARGE SCALE GENOMIC DNA]</scope>
    <source>
        <strain evidence="8">CGMCC 4.7277</strain>
    </source>
</reference>
<gene>
    <name evidence="7" type="ORF">ACFPP7_13385</name>
</gene>
<evidence type="ECO:0000256" key="6">
    <source>
        <dbReference type="SAM" id="Phobius"/>
    </source>
</evidence>
<dbReference type="PANTHER" id="PTHR30086:SF20">
    <property type="entry name" value="ARGININE EXPORTER PROTEIN ARGO-RELATED"/>
    <property type="match status" value="1"/>
</dbReference>
<feature type="transmembrane region" description="Helical" evidence="6">
    <location>
        <begin position="39"/>
        <end position="60"/>
    </location>
</feature>
<dbReference type="Proteomes" id="UP001596084">
    <property type="component" value="Unassembled WGS sequence"/>
</dbReference>
<protein>
    <submittedName>
        <fullName evidence="7">LysE family translocator</fullName>
    </submittedName>
</protein>
<dbReference type="InterPro" id="IPR001123">
    <property type="entry name" value="LeuE-type"/>
</dbReference>
<dbReference type="PANTHER" id="PTHR30086">
    <property type="entry name" value="ARGININE EXPORTER PROTEIN ARGO"/>
    <property type="match status" value="1"/>
</dbReference>
<keyword evidence="2" id="KW-1003">Cell membrane</keyword>